<dbReference type="InterPro" id="IPR020823">
    <property type="entry name" value="Cell_div_FtsA"/>
</dbReference>
<keyword evidence="2 5" id="KW-0132">Cell division</keyword>
<proteinExistence type="inferred from homology"/>
<dbReference type="Pfam" id="PF14450">
    <property type="entry name" value="FtsA"/>
    <property type="match status" value="1"/>
</dbReference>
<evidence type="ECO:0000256" key="4">
    <source>
        <dbReference type="ARBA" id="ARBA00023306"/>
    </source>
</evidence>
<comment type="subunit">
    <text evidence="5">Self-interacts. Interacts with FtsZ.</text>
</comment>
<protein>
    <recommendedName>
        <fullName evidence="5 6">Cell division protein FtsA</fullName>
    </recommendedName>
</protein>
<dbReference type="AlphaFoldDB" id="A0A0B7HPA0"/>
<dbReference type="PANTHER" id="PTHR32432">
    <property type="entry name" value="CELL DIVISION PROTEIN FTSA-RELATED"/>
    <property type="match status" value="1"/>
</dbReference>
<evidence type="ECO:0000256" key="5">
    <source>
        <dbReference type="HAMAP-Rule" id="MF_02033"/>
    </source>
</evidence>
<comment type="function">
    <text evidence="5 6">Cell division protein that is involved in the assembly of the Z ring. May serve as a membrane anchor for the Z ring.</text>
</comment>
<evidence type="ECO:0000256" key="2">
    <source>
        <dbReference type="ARBA" id="ARBA00022618"/>
    </source>
</evidence>
<evidence type="ECO:0000313" key="9">
    <source>
        <dbReference type="Proteomes" id="UP000044026"/>
    </source>
</evidence>
<name>A0A0B7HPA0_9FLAO</name>
<dbReference type="GO" id="GO:0043093">
    <property type="term" value="P:FtsZ-dependent cytokinesis"/>
    <property type="evidence" value="ECO:0007669"/>
    <property type="project" value="UniProtKB-UniRule"/>
</dbReference>
<evidence type="ECO:0000313" key="8">
    <source>
        <dbReference type="EMBL" id="CEN41566.1"/>
    </source>
</evidence>
<comment type="similarity">
    <text evidence="5 6">Belongs to the FtsA/MreB family.</text>
</comment>
<dbReference type="PIRSF" id="PIRSF003101">
    <property type="entry name" value="FtsA"/>
    <property type="match status" value="1"/>
</dbReference>
<dbReference type="Proteomes" id="UP000044026">
    <property type="component" value="Unassembled WGS sequence"/>
</dbReference>
<comment type="subcellular location">
    <subcellularLocation>
        <location evidence="5">Cell membrane</location>
        <topology evidence="5">Peripheral membrane protein</topology>
        <orientation evidence="5">Cytoplasmic side</orientation>
    </subcellularLocation>
    <text evidence="5">Localizes to the Z ring in an FtsZ-dependent manner. Targeted to the membrane through a conserved C-terminal amphipathic helix.</text>
</comment>
<dbReference type="Gene3D" id="3.30.420.40">
    <property type="match status" value="2"/>
</dbReference>
<dbReference type="GO" id="GO:0032153">
    <property type="term" value="C:cell division site"/>
    <property type="evidence" value="ECO:0007669"/>
    <property type="project" value="UniProtKB-UniRule"/>
</dbReference>
<dbReference type="InterPro" id="IPR050696">
    <property type="entry name" value="FtsA/MreB"/>
</dbReference>
<dbReference type="HAMAP" id="MF_02033">
    <property type="entry name" value="FtsA"/>
    <property type="match status" value="1"/>
</dbReference>
<keyword evidence="3 5" id="KW-0472">Membrane</keyword>
<dbReference type="SMART" id="SM00842">
    <property type="entry name" value="FtsA"/>
    <property type="match status" value="1"/>
</dbReference>
<dbReference type="GO" id="GO:0009898">
    <property type="term" value="C:cytoplasmic side of plasma membrane"/>
    <property type="evidence" value="ECO:0007669"/>
    <property type="project" value="UniProtKB-UniRule"/>
</dbReference>
<evidence type="ECO:0000256" key="3">
    <source>
        <dbReference type="ARBA" id="ARBA00023136"/>
    </source>
</evidence>
<reference evidence="8 9" key="1">
    <citation type="submission" date="2015-01" db="EMBL/GenBank/DDBJ databases">
        <authorList>
            <person name="Xiang T."/>
            <person name="Song Y."/>
            <person name="Huang L."/>
            <person name="Wang B."/>
            <person name="Wu P."/>
        </authorList>
    </citation>
    <scope>NUCLEOTIDE SEQUENCE [LARGE SCALE GENOMIC DNA]</scope>
    <source>
        <strain evidence="8 9">Cc12</strain>
    </source>
</reference>
<evidence type="ECO:0000259" key="7">
    <source>
        <dbReference type="SMART" id="SM00842"/>
    </source>
</evidence>
<dbReference type="InterPro" id="IPR043129">
    <property type="entry name" value="ATPase_NBD"/>
</dbReference>
<dbReference type="CDD" id="cd24048">
    <property type="entry name" value="ASKHA_NBD_FtsA"/>
    <property type="match status" value="1"/>
</dbReference>
<dbReference type="EMBL" id="CDOE01000080">
    <property type="protein sequence ID" value="CEN41566.1"/>
    <property type="molecule type" value="Genomic_DNA"/>
</dbReference>
<organism evidence="8 9">
    <name type="scientific">Capnocytophaga canimorsus</name>
    <dbReference type="NCBI Taxonomy" id="28188"/>
    <lineage>
        <taxon>Bacteria</taxon>
        <taxon>Pseudomonadati</taxon>
        <taxon>Bacteroidota</taxon>
        <taxon>Flavobacteriia</taxon>
        <taxon>Flavobacteriales</taxon>
        <taxon>Flavobacteriaceae</taxon>
        <taxon>Capnocytophaga</taxon>
    </lineage>
</organism>
<dbReference type="PANTHER" id="PTHR32432:SF4">
    <property type="entry name" value="CELL DIVISION PROTEIN FTSA"/>
    <property type="match status" value="1"/>
</dbReference>
<dbReference type="SUPFAM" id="SSF53067">
    <property type="entry name" value="Actin-like ATPase domain"/>
    <property type="match status" value="2"/>
</dbReference>
<accession>A0A0B7HPA0</accession>
<dbReference type="InterPro" id="IPR003494">
    <property type="entry name" value="SHS2_FtsA"/>
</dbReference>
<gene>
    <name evidence="5" type="primary">ftsA</name>
    <name evidence="8" type="ORF">CCAN12_810097</name>
</gene>
<keyword evidence="1 5" id="KW-1003">Cell membrane</keyword>
<keyword evidence="4 5" id="KW-0131">Cell cycle</keyword>
<dbReference type="Pfam" id="PF02491">
    <property type="entry name" value="SHS2_FTSA"/>
    <property type="match status" value="1"/>
</dbReference>
<dbReference type="Gene3D" id="3.30.1490.110">
    <property type="match status" value="1"/>
</dbReference>
<feature type="domain" description="SHS2" evidence="7">
    <location>
        <begin position="12"/>
        <end position="200"/>
    </location>
</feature>
<sequence>MTNNDMKNKQYYVGLDIGTTKIVAMIGEKNEFGKIRILGYGQSKSEGINKGVVHNITKTIQSILQAIKDAQDRTGLIIKDVEVGIAGQHILSMQHSDYITRSNPEQVIDEEDIQKLINQVYSLGMQPGQEIIHVLPQEYKVDGQAEIKEPIGMEGSRLEASFHLVIGQMSSIRNIGRCVKSAGLNLVKLTLEPLASAESVLSEEEKEAGVALVDIGGGTTDVAIFKDGIIRHTAVIPMGGNVITDDIKEGCAILGKYAELLKVRFGSAWPGENKENEMVAIPGIKGKEPKEISVKNLSKIIYARMVNILEAINNVIKNYGHDEQKKKLFAGIVLTGGGSQLKHIKQLAEYVTGMDVRIGYPNEHLAGESDERIASPVYATSIGLVMSAIKSHEIQKSELFPIYEDKIEHPVALSETPVEEQPLPQEEDSLFEEEKEKKKYGLLDKMINNSFVDRLKKMLDSAE</sequence>
<evidence type="ECO:0000256" key="6">
    <source>
        <dbReference type="PIRNR" id="PIRNR003101"/>
    </source>
</evidence>
<evidence type="ECO:0000256" key="1">
    <source>
        <dbReference type="ARBA" id="ARBA00022475"/>
    </source>
</evidence>
<dbReference type="NCBIfam" id="TIGR01174">
    <property type="entry name" value="ftsA"/>
    <property type="match status" value="1"/>
</dbReference>